<dbReference type="InterPro" id="IPR043129">
    <property type="entry name" value="ATPase_NBD"/>
</dbReference>
<evidence type="ECO:0000256" key="4">
    <source>
        <dbReference type="SAM" id="MobiDB-lite"/>
    </source>
</evidence>
<dbReference type="PANTHER" id="PTHR43095:SF5">
    <property type="entry name" value="XYLULOSE KINASE"/>
    <property type="match status" value="1"/>
</dbReference>
<reference evidence="6" key="1">
    <citation type="journal article" date="2021" name="PeerJ">
        <title>Extensive microbial diversity within the chicken gut microbiome revealed by metagenomics and culture.</title>
        <authorList>
            <person name="Gilroy R."/>
            <person name="Ravi A."/>
            <person name="Getino M."/>
            <person name="Pursley I."/>
            <person name="Horton D.L."/>
            <person name="Alikhan N.F."/>
            <person name="Baker D."/>
            <person name="Gharbi K."/>
            <person name="Hall N."/>
            <person name="Watson M."/>
            <person name="Adriaenssens E.M."/>
            <person name="Foster-Nyarko E."/>
            <person name="Jarju S."/>
            <person name="Secka A."/>
            <person name="Antonio M."/>
            <person name="Oren A."/>
            <person name="Chaudhuri R.R."/>
            <person name="La Ragione R."/>
            <person name="Hildebrand F."/>
            <person name="Pallen M.J."/>
        </authorList>
    </citation>
    <scope>NUCLEOTIDE SEQUENCE</scope>
    <source>
        <strain evidence="6">7318</strain>
    </source>
</reference>
<dbReference type="EMBL" id="DYVR01000114">
    <property type="protein sequence ID" value="HJF84870.1"/>
    <property type="molecule type" value="Genomic_DNA"/>
</dbReference>
<dbReference type="GO" id="GO:0016301">
    <property type="term" value="F:kinase activity"/>
    <property type="evidence" value="ECO:0007669"/>
    <property type="project" value="UniProtKB-KW"/>
</dbReference>
<feature type="domain" description="Carbohydrate kinase FGGY N-terminal" evidence="5">
    <location>
        <begin position="3"/>
        <end position="53"/>
    </location>
</feature>
<keyword evidence="3" id="KW-0418">Kinase</keyword>
<dbReference type="InterPro" id="IPR018484">
    <property type="entry name" value="FGGY_N"/>
</dbReference>
<evidence type="ECO:0000259" key="5">
    <source>
        <dbReference type="Pfam" id="PF00370"/>
    </source>
</evidence>
<comment type="similarity">
    <text evidence="1">Belongs to the FGGY kinase family.</text>
</comment>
<comment type="caution">
    <text evidence="6">The sequence shown here is derived from an EMBL/GenBank/DDBJ whole genome shotgun (WGS) entry which is preliminary data.</text>
</comment>
<name>A0A921L7G4_9FIRM</name>
<gene>
    <name evidence="6" type="ORF">K8V65_04345</name>
</gene>
<dbReference type="Pfam" id="PF00370">
    <property type="entry name" value="FGGY_N"/>
    <property type="match status" value="1"/>
</dbReference>
<reference evidence="6" key="2">
    <citation type="submission" date="2021-09" db="EMBL/GenBank/DDBJ databases">
        <authorList>
            <person name="Gilroy R."/>
        </authorList>
    </citation>
    <scope>NUCLEOTIDE SEQUENCE</scope>
    <source>
        <strain evidence="6">7318</strain>
    </source>
</reference>
<protein>
    <submittedName>
        <fullName evidence="6">Xylulokinase</fullName>
    </submittedName>
</protein>
<proteinExistence type="inferred from homology"/>
<evidence type="ECO:0000256" key="1">
    <source>
        <dbReference type="ARBA" id="ARBA00009156"/>
    </source>
</evidence>
<organism evidence="6 7">
    <name type="scientific">Megamonas hypermegale</name>
    <dbReference type="NCBI Taxonomy" id="158847"/>
    <lineage>
        <taxon>Bacteria</taxon>
        <taxon>Bacillati</taxon>
        <taxon>Bacillota</taxon>
        <taxon>Negativicutes</taxon>
        <taxon>Selenomonadales</taxon>
        <taxon>Selenomonadaceae</taxon>
        <taxon>Megamonas</taxon>
    </lineage>
</organism>
<dbReference type="Proteomes" id="UP000780768">
    <property type="component" value="Unassembled WGS sequence"/>
</dbReference>
<evidence type="ECO:0000313" key="6">
    <source>
        <dbReference type="EMBL" id="HJF84870.1"/>
    </source>
</evidence>
<dbReference type="PANTHER" id="PTHR43095">
    <property type="entry name" value="SUGAR KINASE"/>
    <property type="match status" value="1"/>
</dbReference>
<dbReference type="InterPro" id="IPR050406">
    <property type="entry name" value="FGGY_Carb_Kinase"/>
</dbReference>
<dbReference type="AlphaFoldDB" id="A0A921L7G4"/>
<sequence length="54" mass="6100">MKYLLGLDIGTSATKTVLFDETMQPVASASEEYPLYQPQNGWAEQNPEDWYNAS</sequence>
<evidence type="ECO:0000313" key="7">
    <source>
        <dbReference type="Proteomes" id="UP000780768"/>
    </source>
</evidence>
<feature type="region of interest" description="Disordered" evidence="4">
    <location>
        <begin position="30"/>
        <end position="54"/>
    </location>
</feature>
<accession>A0A921L7G4</accession>
<dbReference type="GO" id="GO:0005975">
    <property type="term" value="P:carbohydrate metabolic process"/>
    <property type="evidence" value="ECO:0007669"/>
    <property type="project" value="InterPro"/>
</dbReference>
<feature type="non-terminal residue" evidence="6">
    <location>
        <position position="54"/>
    </location>
</feature>
<evidence type="ECO:0000256" key="2">
    <source>
        <dbReference type="ARBA" id="ARBA00022679"/>
    </source>
</evidence>
<dbReference type="Gene3D" id="3.30.420.40">
    <property type="match status" value="1"/>
</dbReference>
<evidence type="ECO:0000256" key="3">
    <source>
        <dbReference type="ARBA" id="ARBA00022777"/>
    </source>
</evidence>
<dbReference type="SUPFAM" id="SSF53067">
    <property type="entry name" value="Actin-like ATPase domain"/>
    <property type="match status" value="1"/>
</dbReference>
<keyword evidence="2" id="KW-0808">Transferase</keyword>